<comment type="similarity">
    <text evidence="2 9">Belongs to the gluconokinase GntK/GntV family.</text>
</comment>
<dbReference type="InterPro" id="IPR006001">
    <property type="entry name" value="Therm_gnt_kin"/>
</dbReference>
<evidence type="ECO:0000256" key="7">
    <source>
        <dbReference type="ARBA" id="ARBA00022840"/>
    </source>
</evidence>
<dbReference type="EC" id="2.7.1.12" evidence="3 9"/>
<evidence type="ECO:0000256" key="2">
    <source>
        <dbReference type="ARBA" id="ARBA00008420"/>
    </source>
</evidence>
<keyword evidence="7 9" id="KW-0067">ATP-binding</keyword>
<dbReference type="InterPro" id="IPR027417">
    <property type="entry name" value="P-loop_NTPase"/>
</dbReference>
<keyword evidence="11" id="KW-1185">Reference proteome</keyword>
<dbReference type="PANTHER" id="PTHR43442:SF3">
    <property type="entry name" value="GLUCONOKINASE-RELATED"/>
    <property type="match status" value="1"/>
</dbReference>
<evidence type="ECO:0000256" key="8">
    <source>
        <dbReference type="ARBA" id="ARBA00048090"/>
    </source>
</evidence>
<protein>
    <recommendedName>
        <fullName evidence="3 9">Gluconokinase</fullName>
        <ecNumber evidence="3 9">2.7.1.12</ecNumber>
    </recommendedName>
</protein>
<name>A0ABR8S076_9MICO</name>
<evidence type="ECO:0000256" key="9">
    <source>
        <dbReference type="RuleBase" id="RU363066"/>
    </source>
</evidence>
<reference evidence="10 11" key="1">
    <citation type="submission" date="2020-08" db="EMBL/GenBank/DDBJ databases">
        <title>A Genomic Blueprint of the Chicken Gut Microbiome.</title>
        <authorList>
            <person name="Gilroy R."/>
            <person name="Ravi A."/>
            <person name="Getino M."/>
            <person name="Pursley I."/>
            <person name="Horton D.L."/>
            <person name="Alikhan N.-F."/>
            <person name="Baker D."/>
            <person name="Gharbi K."/>
            <person name="Hall N."/>
            <person name="Watson M."/>
            <person name="Adriaenssens E.M."/>
            <person name="Foster-Nyarko E."/>
            <person name="Jarju S."/>
            <person name="Secka A."/>
            <person name="Antonio M."/>
            <person name="Oren A."/>
            <person name="Chaudhuri R."/>
            <person name="La Ragione R.M."/>
            <person name="Hildebrand F."/>
            <person name="Pallen M.J."/>
        </authorList>
    </citation>
    <scope>NUCLEOTIDE SEQUENCE [LARGE SCALE GENOMIC DNA]</scope>
    <source>
        <strain evidence="10 11">Sa4CUA7</strain>
    </source>
</reference>
<keyword evidence="6 9" id="KW-0418">Kinase</keyword>
<proteinExistence type="inferred from homology"/>
<dbReference type="SUPFAM" id="SSF52540">
    <property type="entry name" value="P-loop containing nucleoside triphosphate hydrolases"/>
    <property type="match status" value="1"/>
</dbReference>
<keyword evidence="5 9" id="KW-0547">Nucleotide-binding</keyword>
<evidence type="ECO:0000313" key="11">
    <source>
        <dbReference type="Proteomes" id="UP000648352"/>
    </source>
</evidence>
<comment type="pathway">
    <text evidence="1">Carbohydrate acid metabolism.</text>
</comment>
<comment type="catalytic activity">
    <reaction evidence="8 9">
        <text>D-gluconate + ATP = 6-phospho-D-gluconate + ADP + H(+)</text>
        <dbReference type="Rhea" id="RHEA:19433"/>
        <dbReference type="ChEBI" id="CHEBI:15378"/>
        <dbReference type="ChEBI" id="CHEBI:18391"/>
        <dbReference type="ChEBI" id="CHEBI:30616"/>
        <dbReference type="ChEBI" id="CHEBI:58759"/>
        <dbReference type="ChEBI" id="CHEBI:456216"/>
        <dbReference type="EC" id="2.7.1.12"/>
    </reaction>
</comment>
<dbReference type="Gene3D" id="3.40.50.300">
    <property type="entry name" value="P-loop containing nucleotide triphosphate hydrolases"/>
    <property type="match status" value="1"/>
</dbReference>
<evidence type="ECO:0000256" key="1">
    <source>
        <dbReference type="ARBA" id="ARBA00004761"/>
    </source>
</evidence>
<evidence type="ECO:0000256" key="4">
    <source>
        <dbReference type="ARBA" id="ARBA00022679"/>
    </source>
</evidence>
<dbReference type="NCBIfam" id="TIGR01313">
    <property type="entry name" value="therm_gnt_kin"/>
    <property type="match status" value="1"/>
</dbReference>
<dbReference type="InterPro" id="IPR031322">
    <property type="entry name" value="Shikimate/glucono_kinase"/>
</dbReference>
<organism evidence="10 11">
    <name type="scientific">Microbacterium pullorum</name>
    <dbReference type="NCBI Taxonomy" id="2762236"/>
    <lineage>
        <taxon>Bacteria</taxon>
        <taxon>Bacillati</taxon>
        <taxon>Actinomycetota</taxon>
        <taxon>Actinomycetes</taxon>
        <taxon>Micrococcales</taxon>
        <taxon>Microbacteriaceae</taxon>
        <taxon>Microbacterium</taxon>
    </lineage>
</organism>
<evidence type="ECO:0000256" key="5">
    <source>
        <dbReference type="ARBA" id="ARBA00022741"/>
    </source>
</evidence>
<accession>A0ABR8S076</accession>
<gene>
    <name evidence="10" type="ORF">H9651_04575</name>
</gene>
<comment type="caution">
    <text evidence="10">The sequence shown here is derived from an EMBL/GenBank/DDBJ whole genome shotgun (WGS) entry which is preliminary data.</text>
</comment>
<sequence length="169" mass="18052">MTRATLVCVMGVSAVGKTTVGTALASALAVPFVDADDLHPAANRAKMTAGIPLDDADRRPWLDTVGARLRAAERTGLVIACSALRRVYRDRIRAVEPGVRFVHLSGSPVLLAERARERTGHFMPPALLQSQLATLEPLGDDEVGVVVDVAMPVEELVAQVAERLGQPLR</sequence>
<dbReference type="CDD" id="cd02021">
    <property type="entry name" value="GntK"/>
    <property type="match status" value="1"/>
</dbReference>
<evidence type="ECO:0000256" key="3">
    <source>
        <dbReference type="ARBA" id="ARBA00012054"/>
    </source>
</evidence>
<dbReference type="RefSeq" id="WP_191717898.1">
    <property type="nucleotide sequence ID" value="NZ_JACSQP010000002.1"/>
</dbReference>
<dbReference type="Pfam" id="PF01202">
    <property type="entry name" value="SKI"/>
    <property type="match status" value="1"/>
</dbReference>
<evidence type="ECO:0000313" key="10">
    <source>
        <dbReference type="EMBL" id="MBD7956901.1"/>
    </source>
</evidence>
<keyword evidence="4 9" id="KW-0808">Transferase</keyword>
<dbReference type="EMBL" id="JACSQP010000002">
    <property type="protein sequence ID" value="MBD7956901.1"/>
    <property type="molecule type" value="Genomic_DNA"/>
</dbReference>
<dbReference type="Proteomes" id="UP000648352">
    <property type="component" value="Unassembled WGS sequence"/>
</dbReference>
<evidence type="ECO:0000256" key="6">
    <source>
        <dbReference type="ARBA" id="ARBA00022777"/>
    </source>
</evidence>
<dbReference type="PANTHER" id="PTHR43442">
    <property type="entry name" value="GLUCONOKINASE-RELATED"/>
    <property type="match status" value="1"/>
</dbReference>